<gene>
    <name evidence="2" type="ORF">BDV96DRAFT_561299</name>
</gene>
<dbReference type="Proteomes" id="UP000799770">
    <property type="component" value="Unassembled WGS sequence"/>
</dbReference>
<feature type="transmembrane region" description="Helical" evidence="1">
    <location>
        <begin position="300"/>
        <end position="322"/>
    </location>
</feature>
<keyword evidence="3" id="KW-1185">Reference proteome</keyword>
<proteinExistence type="predicted"/>
<feature type="transmembrane region" description="Helical" evidence="1">
    <location>
        <begin position="186"/>
        <end position="207"/>
    </location>
</feature>
<evidence type="ECO:0000313" key="3">
    <source>
        <dbReference type="Proteomes" id="UP000799770"/>
    </source>
</evidence>
<reference evidence="2" key="1">
    <citation type="journal article" date="2020" name="Stud. Mycol.">
        <title>101 Dothideomycetes genomes: a test case for predicting lifestyles and emergence of pathogens.</title>
        <authorList>
            <person name="Haridas S."/>
            <person name="Albert R."/>
            <person name="Binder M."/>
            <person name="Bloem J."/>
            <person name="Labutti K."/>
            <person name="Salamov A."/>
            <person name="Andreopoulos B."/>
            <person name="Baker S."/>
            <person name="Barry K."/>
            <person name="Bills G."/>
            <person name="Bluhm B."/>
            <person name="Cannon C."/>
            <person name="Castanera R."/>
            <person name="Culley D."/>
            <person name="Daum C."/>
            <person name="Ezra D."/>
            <person name="Gonzalez J."/>
            <person name="Henrissat B."/>
            <person name="Kuo A."/>
            <person name="Liang C."/>
            <person name="Lipzen A."/>
            <person name="Lutzoni F."/>
            <person name="Magnuson J."/>
            <person name="Mondo S."/>
            <person name="Nolan M."/>
            <person name="Ohm R."/>
            <person name="Pangilinan J."/>
            <person name="Park H.-J."/>
            <person name="Ramirez L."/>
            <person name="Alfaro M."/>
            <person name="Sun H."/>
            <person name="Tritt A."/>
            <person name="Yoshinaga Y."/>
            <person name="Zwiers L.-H."/>
            <person name="Turgeon B."/>
            <person name="Goodwin S."/>
            <person name="Spatafora J."/>
            <person name="Crous P."/>
            <person name="Grigoriev I."/>
        </authorList>
    </citation>
    <scope>NUCLEOTIDE SEQUENCE</scope>
    <source>
        <strain evidence="2">CBS 627.86</strain>
    </source>
</reference>
<dbReference type="OrthoDB" id="5295335at2759"/>
<name>A0A6A5ZWT3_9PLEO</name>
<organism evidence="2 3">
    <name type="scientific">Lophiotrema nucula</name>
    <dbReference type="NCBI Taxonomy" id="690887"/>
    <lineage>
        <taxon>Eukaryota</taxon>
        <taxon>Fungi</taxon>
        <taxon>Dikarya</taxon>
        <taxon>Ascomycota</taxon>
        <taxon>Pezizomycotina</taxon>
        <taxon>Dothideomycetes</taxon>
        <taxon>Pleosporomycetidae</taxon>
        <taxon>Pleosporales</taxon>
        <taxon>Lophiotremataceae</taxon>
        <taxon>Lophiotrema</taxon>
    </lineage>
</organism>
<accession>A0A6A5ZWT3</accession>
<protein>
    <submittedName>
        <fullName evidence="2">Uncharacterized protein</fullName>
    </submittedName>
</protein>
<evidence type="ECO:0000256" key="1">
    <source>
        <dbReference type="SAM" id="Phobius"/>
    </source>
</evidence>
<dbReference type="EMBL" id="ML977310">
    <property type="protein sequence ID" value="KAF2122741.1"/>
    <property type="molecule type" value="Genomic_DNA"/>
</dbReference>
<evidence type="ECO:0000313" key="2">
    <source>
        <dbReference type="EMBL" id="KAF2122741.1"/>
    </source>
</evidence>
<keyword evidence="1" id="KW-0812">Transmembrane</keyword>
<keyword evidence="1" id="KW-1133">Transmembrane helix</keyword>
<sequence length="448" mass="50191">MGSDTSNALNAIGTLIGYIGTEVATDDFFDRLLWPRRAYNGFTWKHVAKMALLMPMGGPLHKAALSTLDGFYRHGLFERQHLGHMLGTAFYRDTMLGYKAYGEEPGYEKEFVRNGLWAKAVMKTPFPKLRRHEISEESGQKPISQLQVRQKVCVSHLKLFSVSNGEKFTSTTTVFDDANRPSLRTYLALFTTEISAIVIAILVASIWKSPFAALWLLPLTLKIISTGCAVDREKLVVPDPKPKRAQISAPNLVDEEKRLYEIRNPAGGFVIIEGRADIVLQFFRHYGHPVRAKGREIIQIAMVVAFTLVFPLGLVCSTLWMTDALQKVWVGYQLYATMAMYVYRYAGGHLWATTEEQIGDAFLRSEKESSDGTLLVKLQSSGNSAIGARLERTCHNRFGEAKVYMEELIVRRRPFFPRILSTSSTLVVESDTSGVSEKSENGMLATKG</sequence>
<dbReference type="AlphaFoldDB" id="A0A6A5ZWT3"/>
<keyword evidence="1" id="KW-0472">Membrane</keyword>